<name>A0A1D8GLM4_9FIRM</name>
<keyword evidence="6 7" id="KW-0472">Membrane</keyword>
<evidence type="ECO:0000313" key="9">
    <source>
        <dbReference type="EMBL" id="AOT71799.1"/>
    </source>
</evidence>
<accession>A0A1D8GLM4</accession>
<dbReference type="KEGG" id="gfe:Gferi_21035"/>
<dbReference type="STRING" id="1424294.Gferi_21035"/>
<feature type="transmembrane region" description="Helical" evidence="7">
    <location>
        <begin position="20"/>
        <end position="39"/>
    </location>
</feature>
<gene>
    <name evidence="9" type="ORF">Gferi_21035</name>
</gene>
<feature type="transmembrane region" description="Helical" evidence="7">
    <location>
        <begin position="45"/>
        <end position="65"/>
    </location>
</feature>
<dbReference type="SUPFAM" id="SSF54862">
    <property type="entry name" value="4Fe-4S ferredoxins"/>
    <property type="match status" value="1"/>
</dbReference>
<feature type="domain" description="4Fe-4S ferredoxin-type" evidence="8">
    <location>
        <begin position="187"/>
        <end position="219"/>
    </location>
</feature>
<dbReference type="PANTHER" id="PTHR30224">
    <property type="entry name" value="ELECTRON TRANSPORT PROTEIN"/>
    <property type="match status" value="1"/>
</dbReference>
<reference evidence="9 10" key="1">
    <citation type="submission" date="2016-09" db="EMBL/GenBank/DDBJ databases">
        <title>Genomic analysis reveals versatility of anaerobic energy metabolism of Geosporobacter ferrireducens IRF9 of phylum Firmicutes.</title>
        <authorList>
            <person name="Kim S.-J."/>
        </authorList>
    </citation>
    <scope>NUCLEOTIDE SEQUENCE [LARGE SCALE GENOMIC DNA]</scope>
    <source>
        <strain evidence="9 10">IRF9</strain>
    </source>
</reference>
<dbReference type="Proteomes" id="UP000095743">
    <property type="component" value="Chromosome"/>
</dbReference>
<dbReference type="InterPro" id="IPR052378">
    <property type="entry name" value="NosR_regulator"/>
</dbReference>
<dbReference type="PROSITE" id="PS51379">
    <property type="entry name" value="4FE4S_FER_2"/>
    <property type="match status" value="1"/>
</dbReference>
<keyword evidence="7" id="KW-0812">Transmembrane</keyword>
<evidence type="ECO:0000256" key="4">
    <source>
        <dbReference type="ARBA" id="ARBA00023004"/>
    </source>
</evidence>
<keyword evidence="2" id="KW-1003">Cell membrane</keyword>
<evidence type="ECO:0000256" key="7">
    <source>
        <dbReference type="SAM" id="Phobius"/>
    </source>
</evidence>
<evidence type="ECO:0000313" key="10">
    <source>
        <dbReference type="Proteomes" id="UP000095743"/>
    </source>
</evidence>
<keyword evidence="3" id="KW-0479">Metal-binding</keyword>
<evidence type="ECO:0000256" key="3">
    <source>
        <dbReference type="ARBA" id="ARBA00022723"/>
    </source>
</evidence>
<evidence type="ECO:0000256" key="6">
    <source>
        <dbReference type="ARBA" id="ARBA00023136"/>
    </source>
</evidence>
<dbReference type="PROSITE" id="PS00198">
    <property type="entry name" value="4FE4S_FER_1"/>
    <property type="match status" value="2"/>
</dbReference>
<dbReference type="Pfam" id="PF12801">
    <property type="entry name" value="Fer4_5"/>
    <property type="match status" value="2"/>
</dbReference>
<organism evidence="9 10">
    <name type="scientific">Geosporobacter ferrireducens</name>
    <dbReference type="NCBI Taxonomy" id="1424294"/>
    <lineage>
        <taxon>Bacteria</taxon>
        <taxon>Bacillati</taxon>
        <taxon>Bacillota</taxon>
        <taxon>Clostridia</taxon>
        <taxon>Peptostreptococcales</taxon>
        <taxon>Thermotaleaceae</taxon>
        <taxon>Geosporobacter</taxon>
    </lineage>
</organism>
<dbReference type="OrthoDB" id="9806398at2"/>
<feature type="transmembrane region" description="Helical" evidence="7">
    <location>
        <begin position="251"/>
        <end position="272"/>
    </location>
</feature>
<dbReference type="GO" id="GO:0051536">
    <property type="term" value="F:iron-sulfur cluster binding"/>
    <property type="evidence" value="ECO:0007669"/>
    <property type="project" value="UniProtKB-KW"/>
</dbReference>
<keyword evidence="10" id="KW-1185">Reference proteome</keyword>
<dbReference type="EMBL" id="CP017269">
    <property type="protein sequence ID" value="AOT71799.1"/>
    <property type="molecule type" value="Genomic_DNA"/>
</dbReference>
<dbReference type="GO" id="GO:0005886">
    <property type="term" value="C:plasma membrane"/>
    <property type="evidence" value="ECO:0007669"/>
    <property type="project" value="UniProtKB-SubCell"/>
</dbReference>
<dbReference type="RefSeq" id="WP_069980006.1">
    <property type="nucleotide sequence ID" value="NZ_CP017269.1"/>
</dbReference>
<evidence type="ECO:0000256" key="1">
    <source>
        <dbReference type="ARBA" id="ARBA00004236"/>
    </source>
</evidence>
<dbReference type="InterPro" id="IPR017900">
    <property type="entry name" value="4Fe4S_Fe_S_CS"/>
</dbReference>
<evidence type="ECO:0000259" key="8">
    <source>
        <dbReference type="PROSITE" id="PS51379"/>
    </source>
</evidence>
<proteinExistence type="predicted"/>
<comment type="subcellular location">
    <subcellularLocation>
        <location evidence="1">Cell membrane</location>
    </subcellularLocation>
</comment>
<keyword evidence="7" id="KW-1133">Transmembrane helix</keyword>
<evidence type="ECO:0000256" key="5">
    <source>
        <dbReference type="ARBA" id="ARBA00023014"/>
    </source>
</evidence>
<feature type="transmembrane region" description="Helical" evidence="7">
    <location>
        <begin position="110"/>
        <end position="129"/>
    </location>
</feature>
<evidence type="ECO:0000256" key="2">
    <source>
        <dbReference type="ARBA" id="ARBA00022475"/>
    </source>
</evidence>
<feature type="transmembrane region" description="Helical" evidence="7">
    <location>
        <begin position="141"/>
        <end position="164"/>
    </location>
</feature>
<keyword evidence="5" id="KW-0411">Iron-sulfur</keyword>
<dbReference type="PANTHER" id="PTHR30224:SF4">
    <property type="entry name" value="ELECTRON TRANSPORT PROTEIN YCCM-RELATED"/>
    <property type="match status" value="1"/>
</dbReference>
<dbReference type="GO" id="GO:0046872">
    <property type="term" value="F:metal ion binding"/>
    <property type="evidence" value="ECO:0007669"/>
    <property type="project" value="UniProtKB-KW"/>
</dbReference>
<protein>
    <recommendedName>
        <fullName evidence="8">4Fe-4S ferredoxin-type domain-containing protein</fullName>
    </recommendedName>
</protein>
<dbReference type="AlphaFoldDB" id="A0A1D8GLM4"/>
<keyword evidence="4" id="KW-0408">Iron</keyword>
<dbReference type="InterPro" id="IPR017896">
    <property type="entry name" value="4Fe4S_Fe-S-bd"/>
</dbReference>
<sequence length="273" mass="30288">MNINTKKLEKTDILNTKKLAKTAIPFFLTIFPFVFQSLIEATFENAVQLSIIAAPIIFILFAIIFKRSFCGFLCLVGALQRVVGYIGFKVLKKRVTVPATLDKYLRAAKYIILIGFAVLSIASGKLLLQVSVDDVFEQYDIILTGLAWISIMLIFVTIIGSFFIDRFFCKYICVQGAVAGVAGRFSPSGIVRCEDKCINCTLCTKKCPSNLEVHKMKKVISAECFNCQKCIVVCPKKGALTNSFAGRKIPLVLFVAMAGMVFILLPFLITLFL</sequence>